<gene>
    <name evidence="1" type="ORF">GCM10007140_00070</name>
</gene>
<sequence>MPRNKGGKLVNGTSHIPTSMYPHSQIGIKEGGRFDGQIGQITIEGIIKILIPIELYLRVAHGVLKNNSKRGWAYIFEKNEFYFKTTWK</sequence>
<accession>A0A917AHS5</accession>
<reference evidence="1" key="1">
    <citation type="journal article" date="2014" name="Int. J. Syst. Evol. Microbiol.">
        <title>Complete genome sequence of Corynebacterium casei LMG S-19264T (=DSM 44701T), isolated from a smear-ripened cheese.</title>
        <authorList>
            <consortium name="US DOE Joint Genome Institute (JGI-PGF)"/>
            <person name="Walter F."/>
            <person name="Albersmeier A."/>
            <person name="Kalinowski J."/>
            <person name="Ruckert C."/>
        </authorList>
    </citation>
    <scope>NUCLEOTIDE SEQUENCE</scope>
    <source>
        <strain evidence="1">CGMCC 1.12698</strain>
    </source>
</reference>
<comment type="caution">
    <text evidence="1">The sequence shown here is derived from an EMBL/GenBank/DDBJ whole genome shotgun (WGS) entry which is preliminary data.</text>
</comment>
<evidence type="ECO:0000313" key="1">
    <source>
        <dbReference type="EMBL" id="GGE53734.1"/>
    </source>
</evidence>
<organism evidence="1 2">
    <name type="scientific">Priestia taiwanensis</name>
    <dbReference type="NCBI Taxonomy" id="1347902"/>
    <lineage>
        <taxon>Bacteria</taxon>
        <taxon>Bacillati</taxon>
        <taxon>Bacillota</taxon>
        <taxon>Bacilli</taxon>
        <taxon>Bacillales</taxon>
        <taxon>Bacillaceae</taxon>
        <taxon>Priestia</taxon>
    </lineage>
</organism>
<reference evidence="1" key="2">
    <citation type="submission" date="2020-09" db="EMBL/GenBank/DDBJ databases">
        <authorList>
            <person name="Sun Q."/>
            <person name="Zhou Y."/>
        </authorList>
    </citation>
    <scope>NUCLEOTIDE SEQUENCE</scope>
    <source>
        <strain evidence="1">CGMCC 1.12698</strain>
    </source>
</reference>
<proteinExistence type="predicted"/>
<dbReference type="AlphaFoldDB" id="A0A917AHS5"/>
<dbReference type="Proteomes" id="UP000605259">
    <property type="component" value="Unassembled WGS sequence"/>
</dbReference>
<protein>
    <submittedName>
        <fullName evidence="1">Uncharacterized protein</fullName>
    </submittedName>
</protein>
<name>A0A917AHS5_9BACI</name>
<keyword evidence="2" id="KW-1185">Reference proteome</keyword>
<evidence type="ECO:0000313" key="2">
    <source>
        <dbReference type="Proteomes" id="UP000605259"/>
    </source>
</evidence>
<dbReference type="EMBL" id="BMFK01000001">
    <property type="protein sequence ID" value="GGE53734.1"/>
    <property type="molecule type" value="Genomic_DNA"/>
</dbReference>